<dbReference type="PANTHER" id="PTHR35149">
    <property type="entry name" value="SLL5132 PROTEIN"/>
    <property type="match status" value="1"/>
</dbReference>
<dbReference type="AlphaFoldDB" id="A0A5B8VZ63"/>
<protein>
    <submittedName>
        <fullName evidence="3">DUF262 domain-containing protein</fullName>
    </submittedName>
</protein>
<evidence type="ECO:0000313" key="3">
    <source>
        <dbReference type="EMBL" id="QEC75905.1"/>
    </source>
</evidence>
<dbReference type="RefSeq" id="WP_147053091.1">
    <property type="nucleotide sequence ID" value="NZ_CP042437.1"/>
</dbReference>
<dbReference type="InterPro" id="IPR004919">
    <property type="entry name" value="GmrSD_N"/>
</dbReference>
<accession>A0A5B8VZ63</accession>
<dbReference type="KEGG" id="mgk:FSB76_08075"/>
<name>A0A5B8VZ63_9SPHI</name>
<keyword evidence="4" id="KW-1185">Reference proteome</keyword>
<evidence type="ECO:0000259" key="1">
    <source>
        <dbReference type="Pfam" id="PF03235"/>
    </source>
</evidence>
<evidence type="ECO:0000313" key="4">
    <source>
        <dbReference type="Proteomes" id="UP000321362"/>
    </source>
</evidence>
<dbReference type="Proteomes" id="UP000321362">
    <property type="component" value="Chromosome"/>
</dbReference>
<proteinExistence type="predicted"/>
<organism evidence="3 4">
    <name type="scientific">Mucilaginibacter ginsenosidivorax</name>
    <dbReference type="NCBI Taxonomy" id="862126"/>
    <lineage>
        <taxon>Bacteria</taxon>
        <taxon>Pseudomonadati</taxon>
        <taxon>Bacteroidota</taxon>
        <taxon>Sphingobacteriia</taxon>
        <taxon>Sphingobacteriales</taxon>
        <taxon>Sphingobacteriaceae</taxon>
        <taxon>Mucilaginibacter</taxon>
    </lineage>
</organism>
<feature type="domain" description="GmrSD restriction endonucleases C-terminal" evidence="2">
    <location>
        <begin position="431"/>
        <end position="592"/>
    </location>
</feature>
<dbReference type="OrthoDB" id="9798761at2"/>
<dbReference type="InterPro" id="IPR011089">
    <property type="entry name" value="GmrSD_C"/>
</dbReference>
<gene>
    <name evidence="3" type="ORF">FSB76_08075</name>
</gene>
<dbReference type="PANTHER" id="PTHR35149:SF2">
    <property type="entry name" value="DUF262 DOMAIN-CONTAINING PROTEIN"/>
    <property type="match status" value="1"/>
</dbReference>
<sequence length="603" mass="69941">MDIKAEVKSIEKLKDYFFIVPDYQREYVWTADVHVARFLQDISDEFSPTALKQSNYFIGSTIIVKREDGAYDVVDGQQRLTTIVISLCAIRDILKNLVGITDELDTVKSELHKVVKELLYKYDIATKKHTPRLTLQYEESKDYLIKLISEKSFTDTLTPSIKKMIEAYGTVNDYLIELKSDDPETLLNFISYFLANVEMVIIRPDDLGSALKIFETINERGVGLNAMDLLKNLLFSHAKEEDFVIIKNTWREMLKGLDESNEGDKPLRFLRYFLMARYHNGVIREDEIYKWMISATGKNKIKYQSDPISFVKELKAAAYTYANFVKATNSWDADKLYPNITGIGYLSKKTSRQHLVLLMALPGNISVEVIKFLAKNIESLVFYYAINRTLTKSYEALFANWAIKLRLVKSLDDLKNFLNDDFNKELTEQQAKFDGQFSNKSQGDLNPQYRIKYILGKIEEDIRQKVNFPSANFTFYQSQQLEHILPQTGTNIPDTDYPQSYDYSNAVYRLGNLTLLEAPINQSLNYSNDISSNEWFIIKKTAYLNSNILLTRTFSLIQIGEQTKFNGFATEKLKTFDDWNILAINERQDILKRLIQDIWKLYV</sequence>
<dbReference type="EMBL" id="CP042437">
    <property type="protein sequence ID" value="QEC75905.1"/>
    <property type="molecule type" value="Genomic_DNA"/>
</dbReference>
<dbReference type="Pfam" id="PF07510">
    <property type="entry name" value="GmrSD_C"/>
    <property type="match status" value="1"/>
</dbReference>
<evidence type="ECO:0000259" key="2">
    <source>
        <dbReference type="Pfam" id="PF07510"/>
    </source>
</evidence>
<dbReference type="Pfam" id="PF03235">
    <property type="entry name" value="GmrSD_N"/>
    <property type="match status" value="1"/>
</dbReference>
<reference evidence="3 4" key="1">
    <citation type="journal article" date="2013" name="J. Microbiol.">
        <title>Mucilaginibacter ginsenosidivorax sp. nov., with ginsenoside converting activity isolated from sediment.</title>
        <authorList>
            <person name="Kim J.K."/>
            <person name="Choi T.E."/>
            <person name="Liu Q.M."/>
            <person name="Park H.Y."/>
            <person name="Yi T.H."/>
            <person name="Yoon M.H."/>
            <person name="Kim S.C."/>
            <person name="Im W.T."/>
        </authorList>
    </citation>
    <scope>NUCLEOTIDE SEQUENCE [LARGE SCALE GENOMIC DNA]</scope>
    <source>
        <strain evidence="3 4">KHI28</strain>
    </source>
</reference>
<feature type="domain" description="GmrSD restriction endonucleases N-terminal" evidence="1">
    <location>
        <begin position="16"/>
        <end position="235"/>
    </location>
</feature>